<evidence type="ECO:0008006" key="4">
    <source>
        <dbReference type="Google" id="ProtNLM"/>
    </source>
</evidence>
<feature type="region of interest" description="Disordered" evidence="1">
    <location>
        <begin position="269"/>
        <end position="310"/>
    </location>
</feature>
<name>A0A9P3HE01_9FUNG</name>
<feature type="region of interest" description="Disordered" evidence="1">
    <location>
        <begin position="140"/>
        <end position="165"/>
    </location>
</feature>
<accession>A0A9P3HE01</accession>
<feature type="compositionally biased region" description="Polar residues" evidence="1">
    <location>
        <begin position="272"/>
        <end position="285"/>
    </location>
</feature>
<organism evidence="2 3">
    <name type="scientific">Entomortierella parvispora</name>
    <dbReference type="NCBI Taxonomy" id="205924"/>
    <lineage>
        <taxon>Eukaryota</taxon>
        <taxon>Fungi</taxon>
        <taxon>Fungi incertae sedis</taxon>
        <taxon>Mucoromycota</taxon>
        <taxon>Mortierellomycotina</taxon>
        <taxon>Mortierellomycetes</taxon>
        <taxon>Mortierellales</taxon>
        <taxon>Mortierellaceae</taxon>
        <taxon>Entomortierella</taxon>
    </lineage>
</organism>
<feature type="compositionally biased region" description="Basic and acidic residues" evidence="1">
    <location>
        <begin position="230"/>
        <end position="242"/>
    </location>
</feature>
<dbReference type="Proteomes" id="UP000827284">
    <property type="component" value="Unassembled WGS sequence"/>
</dbReference>
<evidence type="ECO:0000256" key="1">
    <source>
        <dbReference type="SAM" id="MobiDB-lite"/>
    </source>
</evidence>
<reference evidence="2" key="2">
    <citation type="journal article" date="2022" name="Microbiol. Resour. Announc.">
        <title>Whole-Genome Sequence of Entomortierella parvispora E1425, a Mucoromycotan Fungus Associated with Burkholderiaceae-Related Endosymbiotic Bacteria.</title>
        <authorList>
            <person name="Herlambang A."/>
            <person name="Guo Y."/>
            <person name="Takashima Y."/>
            <person name="Narisawa K."/>
            <person name="Ohta H."/>
            <person name="Nishizawa T."/>
        </authorList>
    </citation>
    <scope>NUCLEOTIDE SEQUENCE</scope>
    <source>
        <strain evidence="2">E1425</strain>
    </source>
</reference>
<evidence type="ECO:0000313" key="3">
    <source>
        <dbReference type="Proteomes" id="UP000827284"/>
    </source>
</evidence>
<feature type="region of interest" description="Disordered" evidence="1">
    <location>
        <begin position="375"/>
        <end position="413"/>
    </location>
</feature>
<feature type="region of interest" description="Disordered" evidence="1">
    <location>
        <begin position="207"/>
        <end position="243"/>
    </location>
</feature>
<dbReference type="AlphaFoldDB" id="A0A9P3HE01"/>
<reference evidence="2" key="1">
    <citation type="submission" date="2021-11" db="EMBL/GenBank/DDBJ databases">
        <authorList>
            <person name="Herlambang A."/>
            <person name="Guo Y."/>
            <person name="Takashima Y."/>
            <person name="Nishizawa T."/>
        </authorList>
    </citation>
    <scope>NUCLEOTIDE SEQUENCE</scope>
    <source>
        <strain evidence="2">E1425</strain>
    </source>
</reference>
<gene>
    <name evidence="2" type="ORF">EMPS_07358</name>
</gene>
<evidence type="ECO:0000313" key="2">
    <source>
        <dbReference type="EMBL" id="GJJ75000.1"/>
    </source>
</evidence>
<feature type="compositionally biased region" description="Basic and acidic residues" evidence="1">
    <location>
        <begin position="286"/>
        <end position="295"/>
    </location>
</feature>
<dbReference type="EMBL" id="BQFW01000010">
    <property type="protein sequence ID" value="GJJ75000.1"/>
    <property type="molecule type" value="Genomic_DNA"/>
</dbReference>
<sequence length="462" mass="52152">MALDSLPQQQNHFVGDAIHGQSKATLMTMHQQSLERTIQSSLTLIHNESTSEFLEHQQQQRLHNKKKKKYYPWVQRDSLNQRNKIGQEGSKRRQRHDNDKFLHHPFAVLYQVDLAFPGYGHEAPSFHWKYDAMIENMIRNNPPPSRRSKAIADGVSEPESNEPQQPLIGHRLLTRAQRKDIKKVHVPQGIVMQYEGELVNFLDQLTLSESESESDSEDEHNVIQQSEDLNEPHTADAAEKDSNWVFINKPDEVTLASQSAAAPVDEGLTADATPSISSAIDSQEPATDRGLRKPESNNSDTNAVVENDESEPPQIYLRWDIQDQFLRFVAHALCTFYGLVSFSKTAKDGKRWLYVCHPAHLDSIGQLASPDVSAQSSPVTVSTPTMTTPAAATVNTTASSSTTTRPAPPKRQKTLEQVQELPVHVLEQLWSQVEPVKVAWTMCPRPDMTFFEYLYPSTRPMC</sequence>
<feature type="compositionally biased region" description="Low complexity" evidence="1">
    <location>
        <begin position="375"/>
        <end position="405"/>
    </location>
</feature>
<protein>
    <recommendedName>
        <fullName evidence="4">R3H-associated N-terminal domain-containing protein</fullName>
    </recommendedName>
</protein>
<feature type="region of interest" description="Disordered" evidence="1">
    <location>
        <begin position="73"/>
        <end position="98"/>
    </location>
</feature>
<comment type="caution">
    <text evidence="2">The sequence shown here is derived from an EMBL/GenBank/DDBJ whole genome shotgun (WGS) entry which is preliminary data.</text>
</comment>
<proteinExistence type="predicted"/>
<keyword evidence="3" id="KW-1185">Reference proteome</keyword>
<dbReference type="OrthoDB" id="10256743at2759"/>